<protein>
    <recommendedName>
        <fullName evidence="3">Integrase zinc-binding domain-containing protein</fullName>
    </recommendedName>
</protein>
<dbReference type="PANTHER" id="PTHR47331:SF2">
    <property type="match status" value="1"/>
</dbReference>
<dbReference type="Proteomes" id="UP000887116">
    <property type="component" value="Unassembled WGS sequence"/>
</dbReference>
<dbReference type="EMBL" id="BMAO01028336">
    <property type="protein sequence ID" value="GFR23731.1"/>
    <property type="molecule type" value="Genomic_DNA"/>
</dbReference>
<gene>
    <name evidence="1" type="ORF">TNCT_12311</name>
</gene>
<evidence type="ECO:0000313" key="2">
    <source>
        <dbReference type="Proteomes" id="UP000887116"/>
    </source>
</evidence>
<accession>A0A8X6HGY1</accession>
<comment type="caution">
    <text evidence="1">The sequence shown here is derived from an EMBL/GenBank/DDBJ whole genome shotgun (WGS) entry which is preliminary data.</text>
</comment>
<dbReference type="PANTHER" id="PTHR47331">
    <property type="entry name" value="PHD-TYPE DOMAIN-CONTAINING PROTEIN"/>
    <property type="match status" value="1"/>
</dbReference>
<proteinExistence type="predicted"/>
<dbReference type="OrthoDB" id="6432901at2759"/>
<evidence type="ECO:0000313" key="1">
    <source>
        <dbReference type="EMBL" id="GFR23731.1"/>
    </source>
</evidence>
<organism evidence="1 2">
    <name type="scientific">Trichonephila clavata</name>
    <name type="common">Joro spider</name>
    <name type="synonym">Nephila clavata</name>
    <dbReference type="NCBI Taxonomy" id="2740835"/>
    <lineage>
        <taxon>Eukaryota</taxon>
        <taxon>Metazoa</taxon>
        <taxon>Ecdysozoa</taxon>
        <taxon>Arthropoda</taxon>
        <taxon>Chelicerata</taxon>
        <taxon>Arachnida</taxon>
        <taxon>Araneae</taxon>
        <taxon>Araneomorphae</taxon>
        <taxon>Entelegynae</taxon>
        <taxon>Araneoidea</taxon>
        <taxon>Nephilidae</taxon>
        <taxon>Trichonephila</taxon>
    </lineage>
</organism>
<name>A0A8X6HGY1_TRICU</name>
<sequence>MKQTSLPQKCPLRSLHPLIDEHGLVRVGRRLEISQPRFNSKHSIILPSQHTISELLFKEQHIPHLLAGPTLLAYILRQSHGIVGSRKVINKCITKCLQCNKFKISTTTPQPMDNLSKHQVMLERSFFSCGDVLLLVPRSFIQPPTKEIVGSCYRISKGAFGRRQAPTFSLHYNLARNSRTYNKIGRKMTSCSSKRRVLLVYGQRLEFFNCIQATTE</sequence>
<reference evidence="1" key="1">
    <citation type="submission" date="2020-07" db="EMBL/GenBank/DDBJ databases">
        <title>Multicomponent nature underlies the extraordinary mechanical properties of spider dragline silk.</title>
        <authorList>
            <person name="Kono N."/>
            <person name="Nakamura H."/>
            <person name="Mori M."/>
            <person name="Yoshida Y."/>
            <person name="Ohtoshi R."/>
            <person name="Malay A.D."/>
            <person name="Moran D.A.P."/>
            <person name="Tomita M."/>
            <person name="Numata K."/>
            <person name="Arakawa K."/>
        </authorList>
    </citation>
    <scope>NUCLEOTIDE SEQUENCE</scope>
</reference>
<dbReference type="AlphaFoldDB" id="A0A8X6HGY1"/>
<keyword evidence="2" id="KW-1185">Reference proteome</keyword>
<evidence type="ECO:0008006" key="3">
    <source>
        <dbReference type="Google" id="ProtNLM"/>
    </source>
</evidence>